<evidence type="ECO:0000313" key="3">
    <source>
        <dbReference type="Proteomes" id="UP000683360"/>
    </source>
</evidence>
<sequence>MSTIESKKYAVAVKCNYVFVGKHYTLQSIRHNLHHTVPKAVYGRADLKPLHCPRQTFLYNCFYVLCNRTSKSNSVNEARKVLFAHKVGDAQSDVQEIRDDSELGSASVIDESGHELLNADETVQEDHDNDDSDTLDDLVLPPPRRSRHARREPRWLRSGDFVVKSAVICDWKAKAEFMASAIKDGTLSGLENEDLKALIDVILKSS</sequence>
<protein>
    <submittedName>
        <fullName evidence="2">Uncharacterized protein</fullName>
    </submittedName>
</protein>
<feature type="compositionally biased region" description="Acidic residues" evidence="1">
    <location>
        <begin position="127"/>
        <end position="136"/>
    </location>
</feature>
<dbReference type="AlphaFoldDB" id="A0A8S3SVV4"/>
<name>A0A8S3SVV4_MYTED</name>
<evidence type="ECO:0000256" key="1">
    <source>
        <dbReference type="SAM" id="MobiDB-lite"/>
    </source>
</evidence>
<dbReference type="Proteomes" id="UP000683360">
    <property type="component" value="Unassembled WGS sequence"/>
</dbReference>
<evidence type="ECO:0000313" key="2">
    <source>
        <dbReference type="EMBL" id="CAG2225228.1"/>
    </source>
</evidence>
<accession>A0A8S3SVV4</accession>
<organism evidence="2 3">
    <name type="scientific">Mytilus edulis</name>
    <name type="common">Blue mussel</name>
    <dbReference type="NCBI Taxonomy" id="6550"/>
    <lineage>
        <taxon>Eukaryota</taxon>
        <taxon>Metazoa</taxon>
        <taxon>Spiralia</taxon>
        <taxon>Lophotrochozoa</taxon>
        <taxon>Mollusca</taxon>
        <taxon>Bivalvia</taxon>
        <taxon>Autobranchia</taxon>
        <taxon>Pteriomorphia</taxon>
        <taxon>Mytilida</taxon>
        <taxon>Mytiloidea</taxon>
        <taxon>Mytilidae</taxon>
        <taxon>Mytilinae</taxon>
        <taxon>Mytilus</taxon>
    </lineage>
</organism>
<feature type="region of interest" description="Disordered" evidence="1">
    <location>
        <begin position="123"/>
        <end position="151"/>
    </location>
</feature>
<gene>
    <name evidence="2" type="ORF">MEDL_38384</name>
</gene>
<proteinExistence type="predicted"/>
<dbReference type="EMBL" id="CAJPWZ010001843">
    <property type="protein sequence ID" value="CAG2225228.1"/>
    <property type="molecule type" value="Genomic_DNA"/>
</dbReference>
<reference evidence="2" key="1">
    <citation type="submission" date="2021-03" db="EMBL/GenBank/DDBJ databases">
        <authorList>
            <person name="Bekaert M."/>
        </authorList>
    </citation>
    <scope>NUCLEOTIDE SEQUENCE</scope>
</reference>
<comment type="caution">
    <text evidence="2">The sequence shown here is derived from an EMBL/GenBank/DDBJ whole genome shotgun (WGS) entry which is preliminary data.</text>
</comment>
<keyword evidence="3" id="KW-1185">Reference proteome</keyword>